<dbReference type="Proteomes" id="UP000321798">
    <property type="component" value="Unassembled WGS sequence"/>
</dbReference>
<sequence length="72" mass="7844">MTAPTELRTSVIRVQGHHITVRRTTLRPEDPSRSAAPGLAAVPTLPAEPSRPAEQTAEQTADQPRTLDHQEP</sequence>
<dbReference type="EMBL" id="BKAL01000005">
    <property type="protein sequence ID" value="GEP68907.1"/>
    <property type="molecule type" value="Genomic_DNA"/>
</dbReference>
<evidence type="ECO:0000256" key="1">
    <source>
        <dbReference type="SAM" id="MobiDB-lite"/>
    </source>
</evidence>
<protein>
    <submittedName>
        <fullName evidence="2">Uncharacterized protein</fullName>
    </submittedName>
</protein>
<evidence type="ECO:0000313" key="2">
    <source>
        <dbReference type="EMBL" id="GEP68907.1"/>
    </source>
</evidence>
<organism evidence="2 3">
    <name type="scientific">Cellulomonas soli</name>
    <dbReference type="NCBI Taxonomy" id="931535"/>
    <lineage>
        <taxon>Bacteria</taxon>
        <taxon>Bacillati</taxon>
        <taxon>Actinomycetota</taxon>
        <taxon>Actinomycetes</taxon>
        <taxon>Micrococcales</taxon>
        <taxon>Cellulomonadaceae</taxon>
        <taxon>Cellulomonas</taxon>
    </lineage>
</organism>
<name>A0A512PCH6_9CELL</name>
<feature type="region of interest" description="Disordered" evidence="1">
    <location>
        <begin position="19"/>
        <end position="72"/>
    </location>
</feature>
<gene>
    <name evidence="2" type="ORF">CSO01_16220</name>
</gene>
<accession>A0A512PCH6</accession>
<dbReference type="AlphaFoldDB" id="A0A512PCH6"/>
<keyword evidence="3" id="KW-1185">Reference proteome</keyword>
<proteinExistence type="predicted"/>
<reference evidence="2 3" key="1">
    <citation type="submission" date="2019-07" db="EMBL/GenBank/DDBJ databases">
        <title>Whole genome shotgun sequence of Cellulomonas soli NBRC 109434.</title>
        <authorList>
            <person name="Hosoyama A."/>
            <person name="Uohara A."/>
            <person name="Ohji S."/>
            <person name="Ichikawa N."/>
        </authorList>
    </citation>
    <scope>NUCLEOTIDE SEQUENCE [LARGE SCALE GENOMIC DNA]</scope>
    <source>
        <strain evidence="2 3">NBRC 109434</strain>
    </source>
</reference>
<evidence type="ECO:0000313" key="3">
    <source>
        <dbReference type="Proteomes" id="UP000321798"/>
    </source>
</evidence>
<comment type="caution">
    <text evidence="2">The sequence shown here is derived from an EMBL/GenBank/DDBJ whole genome shotgun (WGS) entry which is preliminary data.</text>
</comment>